<reference evidence="2" key="1">
    <citation type="submission" date="2020-07" db="EMBL/GenBank/DDBJ databases">
        <title>Multicomponent nature underlies the extraordinary mechanical properties of spider dragline silk.</title>
        <authorList>
            <person name="Kono N."/>
            <person name="Nakamura H."/>
            <person name="Mori M."/>
            <person name="Yoshida Y."/>
            <person name="Ohtoshi R."/>
            <person name="Malay A.D."/>
            <person name="Moran D.A.P."/>
            <person name="Tomita M."/>
            <person name="Numata K."/>
            <person name="Arakawa K."/>
        </authorList>
    </citation>
    <scope>NUCLEOTIDE SEQUENCE</scope>
</reference>
<sequence>MGENLKEEDRLNVQRELDKPVKRTASVSSNNSTGSNEVSKLQPKRRKIEKPAPTVIVSIVLLSERNFTFREHEKLNL</sequence>
<feature type="compositionally biased region" description="Basic and acidic residues" evidence="1">
    <location>
        <begin position="1"/>
        <end position="21"/>
    </location>
</feature>
<proteinExistence type="predicted"/>
<keyword evidence="3" id="KW-1185">Reference proteome</keyword>
<name>A0A8X6H3V8_TRICU</name>
<evidence type="ECO:0000313" key="2">
    <source>
        <dbReference type="EMBL" id="GFQ95683.1"/>
    </source>
</evidence>
<accession>A0A8X6H3V8</accession>
<gene>
    <name evidence="2" type="ORF">TNCT_96901</name>
</gene>
<evidence type="ECO:0000256" key="1">
    <source>
        <dbReference type="SAM" id="MobiDB-lite"/>
    </source>
</evidence>
<dbReference type="AlphaFoldDB" id="A0A8X6H3V8"/>
<comment type="caution">
    <text evidence="2">The sequence shown here is derived from an EMBL/GenBank/DDBJ whole genome shotgun (WGS) entry which is preliminary data.</text>
</comment>
<dbReference type="EMBL" id="BMAO01024487">
    <property type="protein sequence ID" value="GFQ95683.1"/>
    <property type="molecule type" value="Genomic_DNA"/>
</dbReference>
<organism evidence="2 3">
    <name type="scientific">Trichonephila clavata</name>
    <name type="common">Joro spider</name>
    <name type="synonym">Nephila clavata</name>
    <dbReference type="NCBI Taxonomy" id="2740835"/>
    <lineage>
        <taxon>Eukaryota</taxon>
        <taxon>Metazoa</taxon>
        <taxon>Ecdysozoa</taxon>
        <taxon>Arthropoda</taxon>
        <taxon>Chelicerata</taxon>
        <taxon>Arachnida</taxon>
        <taxon>Araneae</taxon>
        <taxon>Araneomorphae</taxon>
        <taxon>Entelegynae</taxon>
        <taxon>Araneoidea</taxon>
        <taxon>Nephilidae</taxon>
        <taxon>Trichonephila</taxon>
    </lineage>
</organism>
<feature type="region of interest" description="Disordered" evidence="1">
    <location>
        <begin position="1"/>
        <end position="47"/>
    </location>
</feature>
<protein>
    <submittedName>
        <fullName evidence="2">Uncharacterized protein</fullName>
    </submittedName>
</protein>
<dbReference type="Proteomes" id="UP000887116">
    <property type="component" value="Unassembled WGS sequence"/>
</dbReference>
<feature type="compositionally biased region" description="Polar residues" evidence="1">
    <location>
        <begin position="25"/>
        <end position="39"/>
    </location>
</feature>
<evidence type="ECO:0000313" key="3">
    <source>
        <dbReference type="Proteomes" id="UP000887116"/>
    </source>
</evidence>